<dbReference type="PANTHER" id="PTHR36978">
    <property type="entry name" value="P-LOOP CONTAINING NUCLEOTIDE TRIPHOSPHATE HYDROLASE"/>
    <property type="match status" value="1"/>
</dbReference>
<organism evidence="1 2">
    <name type="scientific">Seminavis robusta</name>
    <dbReference type="NCBI Taxonomy" id="568900"/>
    <lineage>
        <taxon>Eukaryota</taxon>
        <taxon>Sar</taxon>
        <taxon>Stramenopiles</taxon>
        <taxon>Ochrophyta</taxon>
        <taxon>Bacillariophyta</taxon>
        <taxon>Bacillariophyceae</taxon>
        <taxon>Bacillariophycidae</taxon>
        <taxon>Naviculales</taxon>
        <taxon>Naviculaceae</taxon>
        <taxon>Seminavis</taxon>
    </lineage>
</organism>
<proteinExistence type="predicted"/>
<dbReference type="OrthoDB" id="41409at2759"/>
<reference evidence="1" key="1">
    <citation type="submission" date="2020-06" db="EMBL/GenBank/DDBJ databases">
        <authorList>
            <consortium name="Plant Systems Biology data submission"/>
        </authorList>
    </citation>
    <scope>NUCLEOTIDE SEQUENCE</scope>
    <source>
        <strain evidence="1">D6</strain>
    </source>
</reference>
<accession>A0A9N8DTT2</accession>
<sequence>MSEVASKMSKMQTSIITIVVLSVLLLVANAPAALRTVGNLQHGLALRKRNPVVVEWDIQNELIVPRVVVEGVSYALKDVTGNNTNISIPKKLSKSLPLPKPVIVVGMPKTGTTTIKSFFQQAGYRSSHWRCQSQLTDHNETAEEEFCGTCIRNAINQSLPPLQTCGGYDMWAQLDFTLPPDNCIFPQVIYLEEIHQESPRATFLLNRRNMSHWFHSVDNFHHLGKRLIQCQGQGGTPMLVPAFEGPEDKDAYQDAIVAWNQHHVQAVREFVHRHPSHALIEIDIEDPGTAEYMASLFQTTAEFWGHKNQHKSVEDTNATEAESN</sequence>
<dbReference type="InterPro" id="IPR040632">
    <property type="entry name" value="Sulfotransfer_4"/>
</dbReference>
<protein>
    <recommendedName>
        <fullName evidence="3">Sulfotransferase</fullName>
    </recommendedName>
</protein>
<dbReference type="Gene3D" id="3.40.50.300">
    <property type="entry name" value="P-loop containing nucleotide triphosphate hydrolases"/>
    <property type="match status" value="1"/>
</dbReference>
<dbReference type="PANTHER" id="PTHR36978:SF4">
    <property type="entry name" value="P-LOOP CONTAINING NUCLEOSIDE TRIPHOSPHATE HYDROLASE PROTEIN"/>
    <property type="match status" value="1"/>
</dbReference>
<dbReference type="Proteomes" id="UP001153069">
    <property type="component" value="Unassembled WGS sequence"/>
</dbReference>
<dbReference type="SUPFAM" id="SSF52540">
    <property type="entry name" value="P-loop containing nucleoside triphosphate hydrolases"/>
    <property type="match status" value="1"/>
</dbReference>
<dbReference type="EMBL" id="CAICTM010000273">
    <property type="protein sequence ID" value="CAB9506641.1"/>
    <property type="molecule type" value="Genomic_DNA"/>
</dbReference>
<keyword evidence="2" id="KW-1185">Reference proteome</keyword>
<dbReference type="InterPro" id="IPR027417">
    <property type="entry name" value="P-loop_NTPase"/>
</dbReference>
<dbReference type="AlphaFoldDB" id="A0A9N8DTT2"/>
<dbReference type="Pfam" id="PF17784">
    <property type="entry name" value="Sulfotransfer_4"/>
    <property type="match status" value="1"/>
</dbReference>
<name>A0A9N8DTT2_9STRA</name>
<evidence type="ECO:0008006" key="3">
    <source>
        <dbReference type="Google" id="ProtNLM"/>
    </source>
</evidence>
<gene>
    <name evidence="1" type="ORF">SEMRO_274_G105290.1</name>
</gene>
<comment type="caution">
    <text evidence="1">The sequence shown here is derived from an EMBL/GenBank/DDBJ whole genome shotgun (WGS) entry which is preliminary data.</text>
</comment>
<evidence type="ECO:0000313" key="1">
    <source>
        <dbReference type="EMBL" id="CAB9506641.1"/>
    </source>
</evidence>
<evidence type="ECO:0000313" key="2">
    <source>
        <dbReference type="Proteomes" id="UP001153069"/>
    </source>
</evidence>